<dbReference type="EMBL" id="JACHMH010000001">
    <property type="protein sequence ID" value="MBB4675874.1"/>
    <property type="molecule type" value="Genomic_DNA"/>
</dbReference>
<accession>A0A7W7CA01</accession>
<comment type="similarity">
    <text evidence="2">Belongs to the EamA transporter family.</text>
</comment>
<evidence type="ECO:0000313" key="10">
    <source>
        <dbReference type="Proteomes" id="UP000533598"/>
    </source>
</evidence>
<organism evidence="9 10">
    <name type="scientific">Crossiella cryophila</name>
    <dbReference type="NCBI Taxonomy" id="43355"/>
    <lineage>
        <taxon>Bacteria</taxon>
        <taxon>Bacillati</taxon>
        <taxon>Actinomycetota</taxon>
        <taxon>Actinomycetes</taxon>
        <taxon>Pseudonocardiales</taxon>
        <taxon>Pseudonocardiaceae</taxon>
        <taxon>Crossiella</taxon>
    </lineage>
</organism>
<comment type="caution">
    <text evidence="9">The sequence shown here is derived from an EMBL/GenBank/DDBJ whole genome shotgun (WGS) entry which is preliminary data.</text>
</comment>
<evidence type="ECO:0000256" key="6">
    <source>
        <dbReference type="SAM" id="MobiDB-lite"/>
    </source>
</evidence>
<reference evidence="9 10" key="1">
    <citation type="submission" date="2020-08" db="EMBL/GenBank/DDBJ databases">
        <title>Sequencing the genomes of 1000 actinobacteria strains.</title>
        <authorList>
            <person name="Klenk H.-P."/>
        </authorList>
    </citation>
    <scope>NUCLEOTIDE SEQUENCE [LARGE SCALE GENOMIC DNA]</scope>
    <source>
        <strain evidence="9 10">DSM 44230</strain>
    </source>
</reference>
<evidence type="ECO:0000256" key="1">
    <source>
        <dbReference type="ARBA" id="ARBA00004141"/>
    </source>
</evidence>
<feature type="transmembrane region" description="Helical" evidence="7">
    <location>
        <begin position="210"/>
        <end position="230"/>
    </location>
</feature>
<feature type="transmembrane region" description="Helical" evidence="7">
    <location>
        <begin position="171"/>
        <end position="190"/>
    </location>
</feature>
<feature type="domain" description="EamA" evidence="8">
    <location>
        <begin position="6"/>
        <end position="131"/>
    </location>
</feature>
<feature type="transmembrane region" description="Helical" evidence="7">
    <location>
        <begin position="88"/>
        <end position="108"/>
    </location>
</feature>
<feature type="compositionally biased region" description="Polar residues" evidence="6">
    <location>
        <begin position="299"/>
        <end position="309"/>
    </location>
</feature>
<gene>
    <name evidence="9" type="ORF">HNR67_001992</name>
</gene>
<dbReference type="RefSeq" id="WP_185001776.1">
    <property type="nucleotide sequence ID" value="NZ_BAAAUI010000022.1"/>
</dbReference>
<keyword evidence="3 7" id="KW-0812">Transmembrane</keyword>
<feature type="transmembrane region" description="Helical" evidence="7">
    <location>
        <begin position="263"/>
        <end position="283"/>
    </location>
</feature>
<feature type="transmembrane region" description="Helical" evidence="7">
    <location>
        <begin position="115"/>
        <end position="134"/>
    </location>
</feature>
<feature type="transmembrane region" description="Helical" evidence="7">
    <location>
        <begin position="140"/>
        <end position="159"/>
    </location>
</feature>
<sequence>MKPAHVALAVLVALIWGLNFVVIQVGLAEVPPFLFSALRFTVAALPALFFVGSPRVAWRWVLLMGLTLGVVKFGLLFGGMYAGAPAGLSSLVLQSQVLFTVFFAALLLKERPTPLRLAGTGVALAGMVLVILDYGAGSPLGALLMVVGAAAVWSLTNIITRYAAPPDMLRFMVWVSAVPILPLLALSATFEGVDTGLTALAHLDLAGIGAVLYVGWAATLAGFGIWGFLLRSYPATAVAPFSLLVPVFGMSSAALLLNEELTTLRLVAAVLVIIGVALASGVVRPRARKPVPDQPGCRSESSYGPMPSTQARACVLNSSTSTAAQ</sequence>
<keyword evidence="10" id="KW-1185">Reference proteome</keyword>
<proteinExistence type="inferred from homology"/>
<evidence type="ECO:0000256" key="2">
    <source>
        <dbReference type="ARBA" id="ARBA00007362"/>
    </source>
</evidence>
<keyword evidence="5 7" id="KW-0472">Membrane</keyword>
<feature type="transmembrane region" description="Helical" evidence="7">
    <location>
        <begin position="60"/>
        <end position="82"/>
    </location>
</feature>
<dbReference type="Pfam" id="PF00892">
    <property type="entry name" value="EamA"/>
    <property type="match status" value="2"/>
</dbReference>
<evidence type="ECO:0000256" key="4">
    <source>
        <dbReference type="ARBA" id="ARBA00022989"/>
    </source>
</evidence>
<dbReference type="InterPro" id="IPR050638">
    <property type="entry name" value="AA-Vitamin_Transporters"/>
</dbReference>
<evidence type="ECO:0000256" key="7">
    <source>
        <dbReference type="SAM" id="Phobius"/>
    </source>
</evidence>
<evidence type="ECO:0000259" key="8">
    <source>
        <dbReference type="Pfam" id="PF00892"/>
    </source>
</evidence>
<dbReference type="PANTHER" id="PTHR32322:SF9">
    <property type="entry name" value="AMINO-ACID METABOLITE EFFLUX PUMP-RELATED"/>
    <property type="match status" value="1"/>
</dbReference>
<evidence type="ECO:0000256" key="3">
    <source>
        <dbReference type="ARBA" id="ARBA00022692"/>
    </source>
</evidence>
<feature type="transmembrane region" description="Helical" evidence="7">
    <location>
        <begin position="33"/>
        <end position="53"/>
    </location>
</feature>
<protein>
    <submittedName>
        <fullName evidence="9">O-acetylserine/cysteine efflux transporter</fullName>
    </submittedName>
</protein>
<feature type="region of interest" description="Disordered" evidence="6">
    <location>
        <begin position="286"/>
        <end position="309"/>
    </location>
</feature>
<dbReference type="GO" id="GO:0016020">
    <property type="term" value="C:membrane"/>
    <property type="evidence" value="ECO:0007669"/>
    <property type="project" value="UniProtKB-SubCell"/>
</dbReference>
<feature type="transmembrane region" description="Helical" evidence="7">
    <location>
        <begin position="7"/>
        <end position="27"/>
    </location>
</feature>
<feature type="transmembrane region" description="Helical" evidence="7">
    <location>
        <begin position="237"/>
        <end position="257"/>
    </location>
</feature>
<dbReference type="AlphaFoldDB" id="A0A7W7CA01"/>
<dbReference type="InterPro" id="IPR037185">
    <property type="entry name" value="EmrE-like"/>
</dbReference>
<feature type="domain" description="EamA" evidence="8">
    <location>
        <begin position="142"/>
        <end position="280"/>
    </location>
</feature>
<comment type="subcellular location">
    <subcellularLocation>
        <location evidence="1">Membrane</location>
        <topology evidence="1">Multi-pass membrane protein</topology>
    </subcellularLocation>
</comment>
<dbReference type="PANTHER" id="PTHR32322">
    <property type="entry name" value="INNER MEMBRANE TRANSPORTER"/>
    <property type="match status" value="1"/>
</dbReference>
<dbReference type="SUPFAM" id="SSF103481">
    <property type="entry name" value="Multidrug resistance efflux transporter EmrE"/>
    <property type="match status" value="2"/>
</dbReference>
<dbReference type="InterPro" id="IPR000620">
    <property type="entry name" value="EamA_dom"/>
</dbReference>
<keyword evidence="4 7" id="KW-1133">Transmembrane helix</keyword>
<evidence type="ECO:0000256" key="5">
    <source>
        <dbReference type="ARBA" id="ARBA00023136"/>
    </source>
</evidence>
<name>A0A7W7CA01_9PSEU</name>
<dbReference type="Proteomes" id="UP000533598">
    <property type="component" value="Unassembled WGS sequence"/>
</dbReference>
<evidence type="ECO:0000313" key="9">
    <source>
        <dbReference type="EMBL" id="MBB4675874.1"/>
    </source>
</evidence>